<keyword evidence="4" id="KW-0804">Transcription</keyword>
<accession>A0ABS1WQP8</accession>
<keyword evidence="2" id="KW-0805">Transcription regulation</keyword>
<evidence type="ECO:0000256" key="5">
    <source>
        <dbReference type="SAM" id="MobiDB-lite"/>
    </source>
</evidence>
<dbReference type="EMBL" id="JAEVLS010000001">
    <property type="protein sequence ID" value="MBM0103293.1"/>
    <property type="molecule type" value="Genomic_DNA"/>
</dbReference>
<sequence>MASSKLSKLELTIMETLWTRGACSIREIHDAFPKRGRPAYTTVQTMVYRLEAKQMLRRAKKISNAHIFEATITREAAERRLVDDLLGLFGGRAQPVMAHLIESGKLTMGDIKEAEKILRALSKKDEARKDDARQDQASKDTKEKS</sequence>
<evidence type="ECO:0000313" key="7">
    <source>
        <dbReference type="Proteomes" id="UP000661077"/>
    </source>
</evidence>
<evidence type="ECO:0000256" key="2">
    <source>
        <dbReference type="ARBA" id="ARBA00023015"/>
    </source>
</evidence>
<evidence type="ECO:0000256" key="3">
    <source>
        <dbReference type="ARBA" id="ARBA00023125"/>
    </source>
</evidence>
<keyword evidence="3" id="KW-0238">DNA-binding</keyword>
<name>A0ABS1WQP8_9GAMM</name>
<dbReference type="Proteomes" id="UP000661077">
    <property type="component" value="Unassembled WGS sequence"/>
</dbReference>
<dbReference type="Gene3D" id="1.10.10.10">
    <property type="entry name" value="Winged helix-like DNA-binding domain superfamily/Winged helix DNA-binding domain"/>
    <property type="match status" value="1"/>
</dbReference>
<dbReference type="SUPFAM" id="SSF46785">
    <property type="entry name" value="Winged helix' DNA-binding domain"/>
    <property type="match status" value="1"/>
</dbReference>
<organism evidence="6 7">
    <name type="scientific">Steroidobacter gossypii</name>
    <dbReference type="NCBI Taxonomy" id="2805490"/>
    <lineage>
        <taxon>Bacteria</taxon>
        <taxon>Pseudomonadati</taxon>
        <taxon>Pseudomonadota</taxon>
        <taxon>Gammaproteobacteria</taxon>
        <taxon>Steroidobacterales</taxon>
        <taxon>Steroidobacteraceae</taxon>
        <taxon>Steroidobacter</taxon>
    </lineage>
</organism>
<comment type="caution">
    <text evidence="6">The sequence shown here is derived from an EMBL/GenBank/DDBJ whole genome shotgun (WGS) entry which is preliminary data.</text>
</comment>
<keyword evidence="7" id="KW-1185">Reference proteome</keyword>
<proteinExistence type="inferred from homology"/>
<evidence type="ECO:0000256" key="1">
    <source>
        <dbReference type="ARBA" id="ARBA00011046"/>
    </source>
</evidence>
<reference evidence="6 7" key="1">
    <citation type="journal article" date="2021" name="Int. J. Syst. Evol. Microbiol.">
        <title>Steroidobacter gossypii sp. nov., isolated from soil of cotton cropping field.</title>
        <authorList>
            <person name="Huang R."/>
            <person name="Yang S."/>
            <person name="Zhen C."/>
            <person name="Liu W."/>
        </authorList>
    </citation>
    <scope>NUCLEOTIDE SEQUENCE [LARGE SCALE GENOMIC DNA]</scope>
    <source>
        <strain evidence="6 7">S1-65</strain>
    </source>
</reference>
<dbReference type="Pfam" id="PF03965">
    <property type="entry name" value="Penicillinase_R"/>
    <property type="match status" value="1"/>
</dbReference>
<feature type="region of interest" description="Disordered" evidence="5">
    <location>
        <begin position="122"/>
        <end position="145"/>
    </location>
</feature>
<dbReference type="InterPro" id="IPR036388">
    <property type="entry name" value="WH-like_DNA-bd_sf"/>
</dbReference>
<comment type="similarity">
    <text evidence="1">Belongs to the BlaI transcriptional regulatory family.</text>
</comment>
<gene>
    <name evidence="6" type="ORF">JM946_00990</name>
</gene>
<dbReference type="RefSeq" id="WP_203165275.1">
    <property type="nucleotide sequence ID" value="NZ_JAEVLS010000001.1"/>
</dbReference>
<dbReference type="Gene3D" id="1.10.4040.10">
    <property type="entry name" value="Penicillinase repressor domain"/>
    <property type="match status" value="1"/>
</dbReference>
<dbReference type="PIRSF" id="PIRSF019455">
    <property type="entry name" value="CopR_AtkY"/>
    <property type="match status" value="1"/>
</dbReference>
<evidence type="ECO:0000256" key="4">
    <source>
        <dbReference type="ARBA" id="ARBA00023163"/>
    </source>
</evidence>
<evidence type="ECO:0000313" key="6">
    <source>
        <dbReference type="EMBL" id="MBM0103293.1"/>
    </source>
</evidence>
<dbReference type="InterPro" id="IPR036390">
    <property type="entry name" value="WH_DNA-bd_sf"/>
</dbReference>
<protein>
    <submittedName>
        <fullName evidence="6">BlaI/MecI/CopY family transcriptional regulator</fullName>
    </submittedName>
</protein>
<dbReference type="InterPro" id="IPR005650">
    <property type="entry name" value="BlaI_family"/>
</dbReference>